<evidence type="ECO:0000313" key="1">
    <source>
        <dbReference type="EMBL" id="EET10140.1"/>
    </source>
</evidence>
<gene>
    <name evidence="1" type="ORF">BURPS1710A_1338</name>
</gene>
<dbReference type="Proteomes" id="UP000001812">
    <property type="component" value="Chromosome I"/>
</dbReference>
<dbReference type="HOGENOM" id="CLU_3341294_0_0_4"/>
<accession>A0A0E1WA66</accession>
<evidence type="ECO:0000313" key="2">
    <source>
        <dbReference type="Proteomes" id="UP000001812"/>
    </source>
</evidence>
<name>A0A0E1WA66_BURPE</name>
<reference evidence="1 2" key="2">
    <citation type="submission" date="2009-05" db="EMBL/GenBank/DDBJ databases">
        <authorList>
            <person name="Harkins D.M."/>
            <person name="DeShazer D."/>
            <person name="Woods D.E."/>
            <person name="Brinkac L.M."/>
            <person name="Brown K.A."/>
            <person name="Hung G.C."/>
            <person name="Tuanyok A."/>
            <person name="Zhang B."/>
            <person name="Nierman W.C."/>
        </authorList>
    </citation>
    <scope>NUCLEOTIDE SEQUENCE [LARGE SCALE GENOMIC DNA]</scope>
    <source>
        <strain evidence="1 2">1710a</strain>
    </source>
</reference>
<protein>
    <submittedName>
        <fullName evidence="1">Uncharacterized protein</fullName>
    </submittedName>
</protein>
<reference evidence="2" key="1">
    <citation type="submission" date="2007-08" db="EMBL/GenBank/DDBJ databases">
        <title>Annotation of Burkholderia pseudomallei 1710a.</title>
        <authorList>
            <person name="Harkins D.M."/>
            <person name="DeShazer D."/>
            <person name="Woods D.E."/>
            <person name="Brinkac L.M."/>
            <person name="Brown K.A."/>
            <person name="Hung G.C."/>
            <person name="Tuanyok A."/>
            <person name="Zhang B."/>
            <person name="Nierman W.C."/>
        </authorList>
    </citation>
    <scope>NUCLEOTIDE SEQUENCE [LARGE SCALE GENOMIC DNA]</scope>
    <source>
        <strain evidence="2">1710a</strain>
    </source>
</reference>
<dbReference type="EMBL" id="CM000832">
    <property type="protein sequence ID" value="EET10140.1"/>
    <property type="molecule type" value="Genomic_DNA"/>
</dbReference>
<dbReference type="AlphaFoldDB" id="A0A0E1WA66"/>
<organism evidence="1 2">
    <name type="scientific">Burkholderia pseudomallei 1710a</name>
    <dbReference type="NCBI Taxonomy" id="320371"/>
    <lineage>
        <taxon>Bacteria</taxon>
        <taxon>Pseudomonadati</taxon>
        <taxon>Pseudomonadota</taxon>
        <taxon>Betaproteobacteria</taxon>
        <taxon>Burkholderiales</taxon>
        <taxon>Burkholderiaceae</taxon>
        <taxon>Burkholderia</taxon>
        <taxon>pseudomallei group</taxon>
    </lineage>
</organism>
<sequence length="37" mass="3975">MPHRAFEHAASSSLYARLFLQTISDAGRDGLSPLTGT</sequence>
<proteinExistence type="predicted"/>